<feature type="compositionally biased region" description="Basic residues" evidence="3">
    <location>
        <begin position="252"/>
        <end position="264"/>
    </location>
</feature>
<feature type="region of interest" description="Disordered" evidence="3">
    <location>
        <begin position="412"/>
        <end position="437"/>
    </location>
</feature>
<dbReference type="EMBL" id="AZGY01000002">
    <property type="protein sequence ID" value="OAA32189.1"/>
    <property type="molecule type" value="Genomic_DNA"/>
</dbReference>
<organism evidence="4 5">
    <name type="scientific">Moelleriella libera RCEF 2490</name>
    <dbReference type="NCBI Taxonomy" id="1081109"/>
    <lineage>
        <taxon>Eukaryota</taxon>
        <taxon>Fungi</taxon>
        <taxon>Dikarya</taxon>
        <taxon>Ascomycota</taxon>
        <taxon>Pezizomycotina</taxon>
        <taxon>Sordariomycetes</taxon>
        <taxon>Hypocreomycetidae</taxon>
        <taxon>Hypocreales</taxon>
        <taxon>Clavicipitaceae</taxon>
        <taxon>Moelleriella</taxon>
    </lineage>
</organism>
<dbReference type="Gene3D" id="1.10.1170.10">
    <property type="entry name" value="Inhibitor Of Apoptosis Protein (2mihbC-IAP-1), Chain A"/>
    <property type="match status" value="2"/>
</dbReference>
<dbReference type="AlphaFoldDB" id="A0A166U8C5"/>
<feature type="compositionally biased region" description="Basic and acidic residues" evidence="3">
    <location>
        <begin position="285"/>
        <end position="300"/>
    </location>
</feature>
<feature type="region of interest" description="Disordered" evidence="3">
    <location>
        <begin position="469"/>
        <end position="714"/>
    </location>
</feature>
<feature type="compositionally biased region" description="Polar residues" evidence="3">
    <location>
        <begin position="677"/>
        <end position="688"/>
    </location>
</feature>
<protein>
    <submittedName>
        <fullName evidence="4">Inhibitor of Apoptosis domain containing protein</fullName>
    </submittedName>
</protein>
<feature type="region of interest" description="Disordered" evidence="3">
    <location>
        <begin position="241"/>
        <end position="400"/>
    </location>
</feature>
<dbReference type="SUPFAM" id="SSF57924">
    <property type="entry name" value="Inhibitor of apoptosis (IAP) repeat"/>
    <property type="match status" value="2"/>
</dbReference>
<dbReference type="GO" id="GO:0046872">
    <property type="term" value="F:metal ion binding"/>
    <property type="evidence" value="ECO:0007669"/>
    <property type="project" value="UniProtKB-KW"/>
</dbReference>
<dbReference type="SMART" id="SM00238">
    <property type="entry name" value="BIR"/>
    <property type="match status" value="2"/>
</dbReference>
<reference evidence="4 5" key="1">
    <citation type="journal article" date="2016" name="Genome Biol. Evol.">
        <title>Divergent and convergent evolution of fungal pathogenicity.</title>
        <authorList>
            <person name="Shang Y."/>
            <person name="Xiao G."/>
            <person name="Zheng P."/>
            <person name="Cen K."/>
            <person name="Zhan S."/>
            <person name="Wang C."/>
        </authorList>
    </citation>
    <scope>NUCLEOTIDE SEQUENCE [LARGE SCALE GENOMIC DNA]</scope>
    <source>
        <strain evidence="4 5">RCEF 2490</strain>
    </source>
</reference>
<dbReference type="Pfam" id="PF00653">
    <property type="entry name" value="BIR"/>
    <property type="match status" value="2"/>
</dbReference>
<feature type="compositionally biased region" description="Polar residues" evidence="3">
    <location>
        <begin position="562"/>
        <end position="572"/>
    </location>
</feature>
<keyword evidence="5" id="KW-1185">Reference proteome</keyword>
<evidence type="ECO:0000256" key="2">
    <source>
        <dbReference type="ARBA" id="ARBA00022833"/>
    </source>
</evidence>
<dbReference type="InterPro" id="IPR001370">
    <property type="entry name" value="BIR_rpt"/>
</dbReference>
<proteinExistence type="predicted"/>
<dbReference type="STRING" id="1081109.A0A166U8C5"/>
<dbReference type="PANTHER" id="PTHR46771">
    <property type="entry name" value="DETERIN"/>
    <property type="match status" value="1"/>
</dbReference>
<feature type="compositionally biased region" description="Polar residues" evidence="3">
    <location>
        <begin position="487"/>
        <end position="503"/>
    </location>
</feature>
<dbReference type="InterPro" id="IPR051190">
    <property type="entry name" value="Baculoviral_IAP"/>
</dbReference>
<sequence>MDDYITYESRLASFQKTSKKRGSAAGGRSKVLNWPHKQLEPASLAKAGFYFDPYPENPDNCVCFLCGKGLDGWETGDDPLEEHLKHAPHCGWAITAAIGVDVEQYSKQDPTLPHMVEARKATFDGKWPHEGKKGWKCKTKQLVEAGWSYTPTDESDDMATCAYCQLALDGWEPGDKPHDEHINRSPECAFFALLNQFGATKKKKTTRGKAARGSKTSRLSTQSTATAMSEVASIADVTVEPEESVLTTTSKGGKRKGNSKKKKAGTATAKGGKSISKKTQVATMEEERGEKEPGSDHEESSTQTKATRSRAGKKRTSDNMDDSATILAEGPALKRQALAVPESSQVDVSTMASTEVVDLTDAPQPRGRTGDNSNRSHRAPSTSFASMASLRAPPMDFPDDDEIERQLEADLERLVTDDEITHDSDSERSMTRSRDGRLKVAAAQLRDYAMFDPIDPGVDDASVDEQLKALQAEMRVEEPEQEDLGSDNGSQPARETRPTSKGSKATRVNVASPSPELVVEQEPITVKGEVKASERNTGKLVERAGPAEASLEKASGRAAKSSPDSNDISHSTGAAKRGRGRPPKAAPGSSQQPISPGFSNVRVDKEAVKVHEDVVEYTSTPGRQEASRRPQASCSPSFARSRLMMGEAPSTPSKVISPAPSARQPALSPSQSPQSSDAENQPPSSLPTASAKAKRLALAPVAATPSHTSPSKRKMLAAGLQSETPWTAVDLDAVLGSPLEPADKDDAVARLLKQGKDLSSPEKRMTVEEWIYLNAGEAEKKLKHECEVMVTRFEKEGTRAMGVLEGLSLV</sequence>
<feature type="compositionally biased region" description="Basic and acidic residues" evidence="3">
    <location>
        <begin position="602"/>
        <end position="614"/>
    </location>
</feature>
<evidence type="ECO:0000256" key="1">
    <source>
        <dbReference type="ARBA" id="ARBA00022723"/>
    </source>
</evidence>
<comment type="caution">
    <text evidence="4">The sequence shown here is derived from an EMBL/GenBank/DDBJ whole genome shotgun (WGS) entry which is preliminary data.</text>
</comment>
<gene>
    <name evidence="4" type="ORF">AAL_01521</name>
</gene>
<feature type="compositionally biased region" description="Low complexity" evidence="3">
    <location>
        <begin position="657"/>
        <end position="676"/>
    </location>
</feature>
<feature type="compositionally biased region" description="Basic residues" evidence="3">
    <location>
        <begin position="202"/>
        <end position="212"/>
    </location>
</feature>
<evidence type="ECO:0000313" key="5">
    <source>
        <dbReference type="Proteomes" id="UP000078544"/>
    </source>
</evidence>
<feature type="compositionally biased region" description="Polar residues" evidence="3">
    <location>
        <begin position="588"/>
        <end position="598"/>
    </location>
</feature>
<feature type="compositionally biased region" description="Polar residues" evidence="3">
    <location>
        <begin position="214"/>
        <end position="227"/>
    </location>
</feature>
<keyword evidence="2" id="KW-0862">Zinc</keyword>
<feature type="region of interest" description="Disordered" evidence="3">
    <location>
        <begin position="202"/>
        <end position="227"/>
    </location>
</feature>
<name>A0A166U8C5_9HYPO</name>
<dbReference type="PROSITE" id="PS50143">
    <property type="entry name" value="BIR_REPEAT_2"/>
    <property type="match status" value="2"/>
</dbReference>
<evidence type="ECO:0000313" key="4">
    <source>
        <dbReference type="EMBL" id="OAA32189.1"/>
    </source>
</evidence>
<dbReference type="CDD" id="cd00022">
    <property type="entry name" value="BIR"/>
    <property type="match status" value="2"/>
</dbReference>
<feature type="compositionally biased region" description="Low complexity" evidence="3">
    <location>
        <begin position="265"/>
        <end position="274"/>
    </location>
</feature>
<feature type="compositionally biased region" description="Basic and acidic residues" evidence="3">
    <location>
        <begin position="528"/>
        <end position="542"/>
    </location>
</feature>
<dbReference type="Proteomes" id="UP000078544">
    <property type="component" value="Unassembled WGS sequence"/>
</dbReference>
<keyword evidence="1" id="KW-0479">Metal-binding</keyword>
<dbReference type="OrthoDB" id="2196114at2759"/>
<feature type="compositionally biased region" description="Polar residues" evidence="3">
    <location>
        <begin position="342"/>
        <end position="353"/>
    </location>
</feature>
<evidence type="ECO:0000256" key="3">
    <source>
        <dbReference type="SAM" id="MobiDB-lite"/>
    </source>
</evidence>
<dbReference type="PANTHER" id="PTHR46771:SF5">
    <property type="entry name" value="DETERIN"/>
    <property type="match status" value="1"/>
</dbReference>
<accession>A0A166U8C5</accession>